<dbReference type="Proteomes" id="UP000535908">
    <property type="component" value="Unassembled WGS sequence"/>
</dbReference>
<dbReference type="AlphaFoldDB" id="A0A7X0Y5B5"/>
<protein>
    <submittedName>
        <fullName evidence="2">Uncharacterized protein</fullName>
    </submittedName>
</protein>
<comment type="caution">
    <text evidence="2">The sequence shown here is derived from an EMBL/GenBank/DDBJ whole genome shotgun (WGS) entry which is preliminary data.</text>
</comment>
<keyword evidence="1" id="KW-0812">Transmembrane</keyword>
<gene>
    <name evidence="2" type="ORF">HCA69_12860</name>
</gene>
<organism evidence="2 3">
    <name type="scientific">Listeria grandensis</name>
    <dbReference type="NCBI Taxonomy" id="1494963"/>
    <lineage>
        <taxon>Bacteria</taxon>
        <taxon>Bacillati</taxon>
        <taxon>Bacillota</taxon>
        <taxon>Bacilli</taxon>
        <taxon>Bacillales</taxon>
        <taxon>Listeriaceae</taxon>
        <taxon>Listeria</taxon>
    </lineage>
</organism>
<feature type="transmembrane region" description="Helical" evidence="1">
    <location>
        <begin position="7"/>
        <end position="31"/>
    </location>
</feature>
<keyword evidence="1" id="KW-0472">Membrane</keyword>
<feature type="transmembrane region" description="Helical" evidence="1">
    <location>
        <begin position="43"/>
        <end position="60"/>
    </location>
</feature>
<evidence type="ECO:0000256" key="1">
    <source>
        <dbReference type="SAM" id="Phobius"/>
    </source>
</evidence>
<dbReference type="EMBL" id="JAARWN010000015">
    <property type="protein sequence ID" value="MBC1937265.1"/>
    <property type="molecule type" value="Genomic_DNA"/>
</dbReference>
<sequence>MHFLKIFFNVLVVIGLILLVGRLVSLALQFAGIPFTTFFIDHSIPSLAILLVGALGSWIIEKRK</sequence>
<reference evidence="2 3" key="1">
    <citation type="submission" date="2020-03" db="EMBL/GenBank/DDBJ databases">
        <title>Soil Listeria distribution.</title>
        <authorList>
            <person name="Liao J."/>
            <person name="Wiedmann M."/>
        </authorList>
    </citation>
    <scope>NUCLEOTIDE SEQUENCE [LARGE SCALE GENOMIC DNA]</scope>
    <source>
        <strain evidence="2 3">FSL L7-0741</strain>
    </source>
</reference>
<accession>A0A7X0Y5B5</accession>
<evidence type="ECO:0000313" key="2">
    <source>
        <dbReference type="EMBL" id="MBC1937265.1"/>
    </source>
</evidence>
<name>A0A7X0Y5B5_9LIST</name>
<keyword evidence="1" id="KW-1133">Transmembrane helix</keyword>
<evidence type="ECO:0000313" key="3">
    <source>
        <dbReference type="Proteomes" id="UP000535908"/>
    </source>
</evidence>
<proteinExistence type="predicted"/>
<dbReference type="RefSeq" id="WP_185526925.1">
    <property type="nucleotide sequence ID" value="NZ_JAARWN010000015.1"/>
</dbReference>